<keyword evidence="1" id="KW-1133">Transmembrane helix</keyword>
<organism evidence="2 3">
    <name type="scientific">Agathobacter ruminis</name>
    <dbReference type="NCBI Taxonomy" id="1712665"/>
    <lineage>
        <taxon>Bacteria</taxon>
        <taxon>Bacillati</taxon>
        <taxon>Bacillota</taxon>
        <taxon>Clostridia</taxon>
        <taxon>Lachnospirales</taxon>
        <taxon>Lachnospiraceae</taxon>
        <taxon>Agathobacter</taxon>
    </lineage>
</organism>
<dbReference type="Proteomes" id="UP000224563">
    <property type="component" value="Unassembled WGS sequence"/>
</dbReference>
<feature type="transmembrane region" description="Helical" evidence="1">
    <location>
        <begin position="57"/>
        <end position="75"/>
    </location>
</feature>
<evidence type="ECO:0000313" key="2">
    <source>
        <dbReference type="EMBL" id="PHU36885.1"/>
    </source>
</evidence>
<protein>
    <submittedName>
        <fullName evidence="2">Uncharacterized protein</fullName>
    </submittedName>
</protein>
<evidence type="ECO:0000256" key="1">
    <source>
        <dbReference type="SAM" id="Phobius"/>
    </source>
</evidence>
<reference evidence="2 3" key="2">
    <citation type="submission" date="2017-10" db="EMBL/GenBank/DDBJ databases">
        <authorList>
            <person name="Banno H."/>
            <person name="Chua N.-H."/>
        </authorList>
    </citation>
    <scope>NUCLEOTIDE SEQUENCE [LARGE SCALE GENOMIC DNA]</scope>
    <source>
        <strain evidence="2 3">JK623</strain>
    </source>
</reference>
<name>A0A2G3E158_9FIRM</name>
<feature type="transmembrane region" description="Helical" evidence="1">
    <location>
        <begin position="6"/>
        <end position="27"/>
    </location>
</feature>
<keyword evidence="1" id="KW-0472">Membrane</keyword>
<accession>A0A2G3E158</accession>
<dbReference type="AlphaFoldDB" id="A0A2G3E158"/>
<feature type="transmembrane region" description="Helical" evidence="1">
    <location>
        <begin position="34"/>
        <end position="51"/>
    </location>
</feature>
<keyword evidence="1" id="KW-0812">Transmembrane</keyword>
<gene>
    <name evidence="2" type="ORF">CSX02_10835</name>
</gene>
<sequence>MEYVAPFIVGAELIALCILVILLWHFGRTRRKNANYWVIVIGIITMAFVILTPIPTMIAGLVINLILLLYLIAYGSKATA</sequence>
<proteinExistence type="predicted"/>
<dbReference type="RefSeq" id="WP_099386694.1">
    <property type="nucleotide sequence ID" value="NZ_JANSWH010000078.1"/>
</dbReference>
<keyword evidence="3" id="KW-1185">Reference proteome</keyword>
<dbReference type="EMBL" id="PDYG01000110">
    <property type="protein sequence ID" value="PHU36885.1"/>
    <property type="molecule type" value="Genomic_DNA"/>
</dbReference>
<evidence type="ECO:0000313" key="3">
    <source>
        <dbReference type="Proteomes" id="UP000224563"/>
    </source>
</evidence>
<comment type="caution">
    <text evidence="2">The sequence shown here is derived from an EMBL/GenBank/DDBJ whole genome shotgun (WGS) entry which is preliminary data.</text>
</comment>
<reference evidence="2 3" key="1">
    <citation type="submission" date="2017-10" db="EMBL/GenBank/DDBJ databases">
        <title>Resolving the taxonomy of Roseburia spp., Eubacterium rectale and Agathobacter spp. through phylogenomic analysis.</title>
        <authorList>
            <person name="Sheridan P.O."/>
            <person name="Walker A.W."/>
            <person name="Duncan S.H."/>
            <person name="Scott K.P."/>
            <person name="Toole P.W.O."/>
            <person name="Luis P."/>
            <person name="Flint H.J."/>
        </authorList>
    </citation>
    <scope>NUCLEOTIDE SEQUENCE [LARGE SCALE GENOMIC DNA]</scope>
    <source>
        <strain evidence="2 3">JK623</strain>
    </source>
</reference>